<dbReference type="AlphaFoldDB" id="U9TTJ5"/>
<protein>
    <submittedName>
        <fullName evidence="1">Uncharacterized protein</fullName>
    </submittedName>
</protein>
<proteinExistence type="predicted"/>
<reference evidence="1" key="1">
    <citation type="submission" date="2013-07" db="EMBL/GenBank/DDBJ databases">
        <title>The genome of an arbuscular mycorrhizal fungus provides insights into the evolution of the oldest plant symbiosis.</title>
        <authorList>
            <consortium name="DOE Joint Genome Institute"/>
            <person name="Tisserant E."/>
            <person name="Malbreil M."/>
            <person name="Kuo A."/>
            <person name="Kohler A."/>
            <person name="Symeonidi A."/>
            <person name="Balestrini R."/>
            <person name="Charron P."/>
            <person name="Duensing N."/>
            <person name="Frei-dit-Frey N."/>
            <person name="Gianinazzi-Pearson V."/>
            <person name="Gilbert B."/>
            <person name="Handa Y."/>
            <person name="Hijri M."/>
            <person name="Kaul R."/>
            <person name="Kawaguchi M."/>
            <person name="Krajinski F."/>
            <person name="Lammers P."/>
            <person name="Lapierre D."/>
            <person name="Masclaux F.G."/>
            <person name="Murat C."/>
            <person name="Morin E."/>
            <person name="Ndikumana S."/>
            <person name="Pagni M."/>
            <person name="Petitpierre D."/>
            <person name="Requena N."/>
            <person name="Rosikiewicz P."/>
            <person name="Riley R."/>
            <person name="Saito K."/>
            <person name="San Clemente H."/>
            <person name="Shapiro H."/>
            <person name="van Tuinen D."/>
            <person name="Becard G."/>
            <person name="Bonfante P."/>
            <person name="Paszkowski U."/>
            <person name="Shachar-Hill Y."/>
            <person name="Young J.P."/>
            <person name="Sanders I.R."/>
            <person name="Henrissat B."/>
            <person name="Rensing S.A."/>
            <person name="Grigoriev I.V."/>
            <person name="Corradi N."/>
            <person name="Roux C."/>
            <person name="Martin F."/>
        </authorList>
    </citation>
    <scope>NUCLEOTIDE SEQUENCE</scope>
    <source>
        <strain evidence="1">DAOM 197198</strain>
    </source>
</reference>
<gene>
    <name evidence="1" type="ORF">GLOINDRAFT_30302</name>
</gene>
<accession>U9TTJ5</accession>
<name>U9TTJ5_RHIID</name>
<evidence type="ECO:0000313" key="1">
    <source>
        <dbReference type="EMBL" id="ESA09643.1"/>
    </source>
</evidence>
<sequence length="326" mass="37951">MTNRTFMAIDQLDLAIEQLKVGTPSYARFAHILVDNIVELLVHHYCEYVIMQDKYRLVGLEPKYTTEQRADALGQRFDKKVKFCKFLNGISQDEADAIMILHQYRNELYHSGVIHDAIAWDLAWYYHSIATLLFSKLVSYTHYMIGEELSDAIKKHVGKDTWCFDCARVVSSLNEARPTRKLKLSVVLANSAVSHVESVIESLDYIVRNSPQSPTEDSVVRDVQLSDYLYNDPFAKTVWEKVKGHHNTRQTSAFLESIWAPRYSSNPLPGFLRQADRIRNSANDLNALKNFEKFKSDFFYFSTLIMREEEMLDDYIQMQEDAYRDR</sequence>
<organism evidence="1">
    <name type="scientific">Rhizophagus irregularis (strain DAOM 181602 / DAOM 197198 / MUCL 43194)</name>
    <name type="common">Arbuscular mycorrhizal fungus</name>
    <name type="synonym">Glomus intraradices</name>
    <dbReference type="NCBI Taxonomy" id="747089"/>
    <lineage>
        <taxon>Eukaryota</taxon>
        <taxon>Fungi</taxon>
        <taxon>Fungi incertae sedis</taxon>
        <taxon>Mucoromycota</taxon>
        <taxon>Glomeromycotina</taxon>
        <taxon>Glomeromycetes</taxon>
        <taxon>Glomerales</taxon>
        <taxon>Glomeraceae</taxon>
        <taxon>Rhizophagus</taxon>
    </lineage>
</organism>
<dbReference type="EMBL" id="KI287866">
    <property type="protein sequence ID" value="ESA09643.1"/>
    <property type="molecule type" value="Genomic_DNA"/>
</dbReference>
<dbReference type="HOGENOM" id="CLU_833937_0_0_1"/>